<organism evidence="1 2">
    <name type="scientific">Cardamine amara subsp. amara</name>
    <dbReference type="NCBI Taxonomy" id="228776"/>
    <lineage>
        <taxon>Eukaryota</taxon>
        <taxon>Viridiplantae</taxon>
        <taxon>Streptophyta</taxon>
        <taxon>Embryophyta</taxon>
        <taxon>Tracheophyta</taxon>
        <taxon>Spermatophyta</taxon>
        <taxon>Magnoliopsida</taxon>
        <taxon>eudicotyledons</taxon>
        <taxon>Gunneridae</taxon>
        <taxon>Pentapetalae</taxon>
        <taxon>rosids</taxon>
        <taxon>malvids</taxon>
        <taxon>Brassicales</taxon>
        <taxon>Brassicaceae</taxon>
        <taxon>Cardamineae</taxon>
        <taxon>Cardamine</taxon>
    </lineage>
</organism>
<comment type="caution">
    <text evidence="1">The sequence shown here is derived from an EMBL/GenBank/DDBJ whole genome shotgun (WGS) entry which is preliminary data.</text>
</comment>
<evidence type="ECO:0000313" key="1">
    <source>
        <dbReference type="EMBL" id="KAL1194226.1"/>
    </source>
</evidence>
<dbReference type="InterPro" id="IPR053134">
    <property type="entry name" value="RNA-dir_DNA_polymerase"/>
</dbReference>
<dbReference type="Gene3D" id="3.30.70.270">
    <property type="match status" value="1"/>
</dbReference>
<dbReference type="InterPro" id="IPR043502">
    <property type="entry name" value="DNA/RNA_pol_sf"/>
</dbReference>
<dbReference type="Proteomes" id="UP001558713">
    <property type="component" value="Unassembled WGS sequence"/>
</dbReference>
<gene>
    <name evidence="1" type="ORF">V5N11_035190</name>
</gene>
<sequence length="95" mass="11286">MDKLIVEIPLIDAVKTSPMIMRCVKRMVTKYINTEQGVVKNEKNEMVPTRTMTRHMMCIDYRKLNAATRKDHFPLPFIDQMLERLVNHPYYCLLD</sequence>
<evidence type="ECO:0000313" key="2">
    <source>
        <dbReference type="Proteomes" id="UP001558713"/>
    </source>
</evidence>
<dbReference type="InterPro" id="IPR043128">
    <property type="entry name" value="Rev_trsase/Diguanyl_cyclase"/>
</dbReference>
<dbReference type="SUPFAM" id="SSF56672">
    <property type="entry name" value="DNA/RNA polymerases"/>
    <property type="match status" value="1"/>
</dbReference>
<proteinExistence type="predicted"/>
<accession>A0ABD0ZJM2</accession>
<name>A0ABD0ZJM2_CARAN</name>
<reference evidence="1 2" key="1">
    <citation type="submission" date="2024-04" db="EMBL/GenBank/DDBJ databases">
        <title>Genome assembly C_amara_ONT_v2.</title>
        <authorList>
            <person name="Yant L."/>
            <person name="Moore C."/>
            <person name="Slenker M."/>
        </authorList>
    </citation>
    <scope>NUCLEOTIDE SEQUENCE [LARGE SCALE GENOMIC DNA]</scope>
    <source>
        <tissue evidence="1">Leaf</tissue>
    </source>
</reference>
<dbReference type="AlphaFoldDB" id="A0ABD0ZJM2"/>
<dbReference type="EMBL" id="JBANAX010000758">
    <property type="protein sequence ID" value="KAL1194226.1"/>
    <property type="molecule type" value="Genomic_DNA"/>
</dbReference>
<dbReference type="PANTHER" id="PTHR24559:SF429">
    <property type="entry name" value="RNA-DIRECTED DNA POLYMERASE HOMOLOG"/>
    <property type="match status" value="1"/>
</dbReference>
<protein>
    <submittedName>
        <fullName evidence="1">Uncharacterized protein</fullName>
    </submittedName>
</protein>
<keyword evidence="2" id="KW-1185">Reference proteome</keyword>
<dbReference type="PANTHER" id="PTHR24559">
    <property type="entry name" value="TRANSPOSON TY3-I GAG-POL POLYPROTEIN"/>
    <property type="match status" value="1"/>
</dbReference>